<sequence length="143" mass="16860">MGLTCIERGCVQYEERFAKFHLNRDSSFVKFANRHCRFDTIFGILSGVNPKASRWLEPRFRARFRARREMSKSHVESQVSLLTFLIAHSSVNVERRRPEVNEKSRQNIIEQETRLRVNTSHACRDRRRAAIAVPTDPEFVLER</sequence>
<protein>
    <submittedName>
        <fullName evidence="1">Uncharacterized protein</fullName>
    </submittedName>
</protein>
<dbReference type="Proteomes" id="UP000299102">
    <property type="component" value="Unassembled WGS sequence"/>
</dbReference>
<evidence type="ECO:0000313" key="2">
    <source>
        <dbReference type="Proteomes" id="UP000299102"/>
    </source>
</evidence>
<organism evidence="1 2">
    <name type="scientific">Eumeta variegata</name>
    <name type="common">Bagworm moth</name>
    <name type="synonym">Eumeta japonica</name>
    <dbReference type="NCBI Taxonomy" id="151549"/>
    <lineage>
        <taxon>Eukaryota</taxon>
        <taxon>Metazoa</taxon>
        <taxon>Ecdysozoa</taxon>
        <taxon>Arthropoda</taxon>
        <taxon>Hexapoda</taxon>
        <taxon>Insecta</taxon>
        <taxon>Pterygota</taxon>
        <taxon>Neoptera</taxon>
        <taxon>Endopterygota</taxon>
        <taxon>Lepidoptera</taxon>
        <taxon>Glossata</taxon>
        <taxon>Ditrysia</taxon>
        <taxon>Tineoidea</taxon>
        <taxon>Psychidae</taxon>
        <taxon>Oiketicinae</taxon>
        <taxon>Eumeta</taxon>
    </lineage>
</organism>
<evidence type="ECO:0000313" key="1">
    <source>
        <dbReference type="EMBL" id="GBP16009.1"/>
    </source>
</evidence>
<accession>A0A4C1TPW4</accession>
<reference evidence="1 2" key="1">
    <citation type="journal article" date="2019" name="Commun. Biol.">
        <title>The bagworm genome reveals a unique fibroin gene that provides high tensile strength.</title>
        <authorList>
            <person name="Kono N."/>
            <person name="Nakamura H."/>
            <person name="Ohtoshi R."/>
            <person name="Tomita M."/>
            <person name="Numata K."/>
            <person name="Arakawa K."/>
        </authorList>
    </citation>
    <scope>NUCLEOTIDE SEQUENCE [LARGE SCALE GENOMIC DNA]</scope>
</reference>
<gene>
    <name evidence="1" type="ORF">EVAR_94354_1</name>
</gene>
<keyword evidence="2" id="KW-1185">Reference proteome</keyword>
<dbReference type="EMBL" id="BGZK01000076">
    <property type="protein sequence ID" value="GBP16009.1"/>
    <property type="molecule type" value="Genomic_DNA"/>
</dbReference>
<proteinExistence type="predicted"/>
<dbReference type="AlphaFoldDB" id="A0A4C1TPW4"/>
<comment type="caution">
    <text evidence="1">The sequence shown here is derived from an EMBL/GenBank/DDBJ whole genome shotgun (WGS) entry which is preliminary data.</text>
</comment>
<name>A0A4C1TPW4_EUMVA</name>